<dbReference type="InterPro" id="IPR014710">
    <property type="entry name" value="RmlC-like_jellyroll"/>
</dbReference>
<feature type="domain" description="Cupin type-2" evidence="1">
    <location>
        <begin position="49"/>
        <end position="118"/>
    </location>
</feature>
<dbReference type="InterPro" id="IPR053146">
    <property type="entry name" value="QDO-like"/>
</dbReference>
<proteinExistence type="predicted"/>
<dbReference type="Gene3D" id="2.60.120.10">
    <property type="entry name" value="Jelly Rolls"/>
    <property type="match status" value="1"/>
</dbReference>
<dbReference type="Pfam" id="PF07883">
    <property type="entry name" value="Cupin_2"/>
    <property type="match status" value="1"/>
</dbReference>
<name>A0A9P4M7A2_9PEZI</name>
<sequence length="173" mass="19540">MSSSIAHVPSVDVSYVPLKAGEELSLGKIKLRVIEDGSNTNDRIGIAEFILPPQTPGPPMHWHEMHDECFYTSKGTVRYHRPGKPDVDAKEGEWTVIGVRAPHTFSNPFDEEAKFINTYTPAYYINYFRMLAKMISDGENMTPEKNIQAMAHFATLPVPKEYLEKALNENISK</sequence>
<dbReference type="InterPro" id="IPR013096">
    <property type="entry name" value="Cupin_2"/>
</dbReference>
<dbReference type="SUPFAM" id="SSF51182">
    <property type="entry name" value="RmlC-like cupins"/>
    <property type="match status" value="1"/>
</dbReference>
<comment type="caution">
    <text evidence="2">The sequence shown here is derived from an EMBL/GenBank/DDBJ whole genome shotgun (WGS) entry which is preliminary data.</text>
</comment>
<dbReference type="AlphaFoldDB" id="A0A9P4M7A2"/>
<reference evidence="2" key="1">
    <citation type="journal article" date="2020" name="Stud. Mycol.">
        <title>101 Dothideomycetes genomes: a test case for predicting lifestyles and emergence of pathogens.</title>
        <authorList>
            <person name="Haridas S."/>
            <person name="Albert R."/>
            <person name="Binder M."/>
            <person name="Bloem J."/>
            <person name="Labutti K."/>
            <person name="Salamov A."/>
            <person name="Andreopoulos B."/>
            <person name="Baker S."/>
            <person name="Barry K."/>
            <person name="Bills G."/>
            <person name="Bluhm B."/>
            <person name="Cannon C."/>
            <person name="Castanera R."/>
            <person name="Culley D."/>
            <person name="Daum C."/>
            <person name="Ezra D."/>
            <person name="Gonzalez J."/>
            <person name="Henrissat B."/>
            <person name="Kuo A."/>
            <person name="Liang C."/>
            <person name="Lipzen A."/>
            <person name="Lutzoni F."/>
            <person name="Magnuson J."/>
            <person name="Mondo S."/>
            <person name="Nolan M."/>
            <person name="Ohm R."/>
            <person name="Pangilinan J."/>
            <person name="Park H.-J."/>
            <person name="Ramirez L."/>
            <person name="Alfaro M."/>
            <person name="Sun H."/>
            <person name="Tritt A."/>
            <person name="Yoshinaga Y."/>
            <person name="Zwiers L.-H."/>
            <person name="Turgeon B."/>
            <person name="Goodwin S."/>
            <person name="Spatafora J."/>
            <person name="Crous P."/>
            <person name="Grigoriev I."/>
        </authorList>
    </citation>
    <scope>NUCLEOTIDE SEQUENCE</scope>
    <source>
        <strain evidence="2">CBS 133067</strain>
    </source>
</reference>
<organism evidence="2 3">
    <name type="scientific">Rhizodiscina lignyota</name>
    <dbReference type="NCBI Taxonomy" id="1504668"/>
    <lineage>
        <taxon>Eukaryota</taxon>
        <taxon>Fungi</taxon>
        <taxon>Dikarya</taxon>
        <taxon>Ascomycota</taxon>
        <taxon>Pezizomycotina</taxon>
        <taxon>Dothideomycetes</taxon>
        <taxon>Pleosporomycetidae</taxon>
        <taxon>Aulographales</taxon>
        <taxon>Rhizodiscinaceae</taxon>
        <taxon>Rhizodiscina</taxon>
    </lineage>
</organism>
<gene>
    <name evidence="2" type="ORF">NA57DRAFT_75280</name>
</gene>
<keyword evidence="3" id="KW-1185">Reference proteome</keyword>
<evidence type="ECO:0000259" key="1">
    <source>
        <dbReference type="Pfam" id="PF07883"/>
    </source>
</evidence>
<dbReference type="EMBL" id="ML978125">
    <property type="protein sequence ID" value="KAF2099775.1"/>
    <property type="molecule type" value="Genomic_DNA"/>
</dbReference>
<dbReference type="PANTHER" id="PTHR36440">
    <property type="entry name" value="PUTATIVE (AFU_ORTHOLOGUE AFUA_8G07350)-RELATED"/>
    <property type="match status" value="1"/>
</dbReference>
<evidence type="ECO:0000313" key="3">
    <source>
        <dbReference type="Proteomes" id="UP000799772"/>
    </source>
</evidence>
<protein>
    <recommendedName>
        <fullName evidence="1">Cupin type-2 domain-containing protein</fullName>
    </recommendedName>
</protein>
<dbReference type="OrthoDB" id="4124983at2759"/>
<dbReference type="PANTHER" id="PTHR36440:SF1">
    <property type="entry name" value="PUTATIVE (AFU_ORTHOLOGUE AFUA_8G07350)-RELATED"/>
    <property type="match status" value="1"/>
</dbReference>
<dbReference type="Proteomes" id="UP000799772">
    <property type="component" value="Unassembled WGS sequence"/>
</dbReference>
<dbReference type="InterPro" id="IPR011051">
    <property type="entry name" value="RmlC_Cupin_sf"/>
</dbReference>
<accession>A0A9P4M7A2</accession>
<dbReference type="CDD" id="cd02208">
    <property type="entry name" value="cupin_RmlC-like"/>
    <property type="match status" value="1"/>
</dbReference>
<evidence type="ECO:0000313" key="2">
    <source>
        <dbReference type="EMBL" id="KAF2099775.1"/>
    </source>
</evidence>